<sequence length="241" mass="28140">PSISFKFFIISLLQVDLEQVDLIQLNQEDPSQMESLSNGVNGNTNGKLKTEWVRLNIGGQFFVTTKTTLCKNAHSFFYKLLQDDPSVSLMTDKDETGAYLIDRDPQYFPPILNYLRHGKLVIEKNLIEEGVLEEAEFYNIQELINLVKERIKERDEKKSTQQNVKRVYRVIQFKETEITQMMSTMSDGWKFEQIVNVGSHYNYTNDDHSEYLLIVSKEYGIHEYINELDGSDKRKKIVQHV</sequence>
<dbReference type="SMART" id="SM00225">
    <property type="entry name" value="BTB"/>
    <property type="match status" value="1"/>
</dbReference>
<dbReference type="PANTHER" id="PTHR14958">
    <property type="entry name" value="POTASSIUM CHANNEL TETRAMERISATION DOMAIN CONTAINING PROTEIN"/>
    <property type="match status" value="1"/>
</dbReference>
<dbReference type="AlphaFoldDB" id="A0A3M7QRL2"/>
<name>A0A3M7QRL2_BRAPC</name>
<gene>
    <name evidence="2" type="ORF">BpHYR1_026316</name>
</gene>
<dbReference type="Gene3D" id="3.30.710.10">
    <property type="entry name" value="Potassium Channel Kv1.1, Chain A"/>
    <property type="match status" value="1"/>
</dbReference>
<evidence type="ECO:0000313" key="2">
    <source>
        <dbReference type="EMBL" id="RNA13849.1"/>
    </source>
</evidence>
<dbReference type="Gene3D" id="3.30.70.2000">
    <property type="match status" value="1"/>
</dbReference>
<organism evidence="2 3">
    <name type="scientific">Brachionus plicatilis</name>
    <name type="common">Marine rotifer</name>
    <name type="synonym">Brachionus muelleri</name>
    <dbReference type="NCBI Taxonomy" id="10195"/>
    <lineage>
        <taxon>Eukaryota</taxon>
        <taxon>Metazoa</taxon>
        <taxon>Spiralia</taxon>
        <taxon>Gnathifera</taxon>
        <taxon>Rotifera</taxon>
        <taxon>Eurotatoria</taxon>
        <taxon>Monogononta</taxon>
        <taxon>Pseudotrocha</taxon>
        <taxon>Ploima</taxon>
        <taxon>Brachionidae</taxon>
        <taxon>Brachionus</taxon>
    </lineage>
</organism>
<dbReference type="InterPro" id="IPR003131">
    <property type="entry name" value="T1-type_BTB"/>
</dbReference>
<dbReference type="GO" id="GO:0031463">
    <property type="term" value="C:Cul3-RING ubiquitin ligase complex"/>
    <property type="evidence" value="ECO:0007669"/>
    <property type="project" value="TreeGrafter"/>
</dbReference>
<comment type="caution">
    <text evidence="2">The sequence shown here is derived from an EMBL/GenBank/DDBJ whole genome shotgun (WGS) entry which is preliminary data.</text>
</comment>
<dbReference type="Gene3D" id="6.10.140.750">
    <property type="match status" value="1"/>
</dbReference>
<dbReference type="PROSITE" id="PS50097">
    <property type="entry name" value="BTB"/>
    <property type="match status" value="1"/>
</dbReference>
<protein>
    <submittedName>
        <fullName evidence="2">BTB POZ domain-containing KCTD5 isoform X2</fullName>
    </submittedName>
</protein>
<dbReference type="PANTHER" id="PTHR14958:SF29">
    <property type="entry name" value="INSOMNIAC, ISOFORM B"/>
    <property type="match status" value="1"/>
</dbReference>
<feature type="domain" description="BTB" evidence="1">
    <location>
        <begin position="51"/>
        <end position="124"/>
    </location>
</feature>
<dbReference type="Pfam" id="PF02214">
    <property type="entry name" value="BTB_2"/>
    <property type="match status" value="1"/>
</dbReference>
<keyword evidence="3" id="KW-1185">Reference proteome</keyword>
<dbReference type="SUPFAM" id="SSF54695">
    <property type="entry name" value="POZ domain"/>
    <property type="match status" value="1"/>
</dbReference>
<evidence type="ECO:0000259" key="1">
    <source>
        <dbReference type="PROSITE" id="PS50097"/>
    </source>
</evidence>
<dbReference type="EMBL" id="REGN01005313">
    <property type="protein sequence ID" value="RNA13849.1"/>
    <property type="molecule type" value="Genomic_DNA"/>
</dbReference>
<dbReference type="InterPro" id="IPR011333">
    <property type="entry name" value="SKP1/BTB/POZ_sf"/>
</dbReference>
<accession>A0A3M7QRL2</accession>
<feature type="non-terminal residue" evidence="2">
    <location>
        <position position="1"/>
    </location>
</feature>
<proteinExistence type="predicted"/>
<dbReference type="GO" id="GO:0051260">
    <property type="term" value="P:protein homooligomerization"/>
    <property type="evidence" value="ECO:0007669"/>
    <property type="project" value="InterPro"/>
</dbReference>
<dbReference type="GO" id="GO:0097602">
    <property type="term" value="F:cullin family protein binding"/>
    <property type="evidence" value="ECO:0007669"/>
    <property type="project" value="TreeGrafter"/>
</dbReference>
<evidence type="ECO:0000313" key="3">
    <source>
        <dbReference type="Proteomes" id="UP000276133"/>
    </source>
</evidence>
<dbReference type="Proteomes" id="UP000276133">
    <property type="component" value="Unassembled WGS sequence"/>
</dbReference>
<dbReference type="GO" id="GO:0005737">
    <property type="term" value="C:cytoplasm"/>
    <property type="evidence" value="ECO:0007669"/>
    <property type="project" value="TreeGrafter"/>
</dbReference>
<dbReference type="FunFam" id="3.30.710.10:FF:000005">
    <property type="entry name" value="Potassium channel tetramerization domain-containing 17"/>
    <property type="match status" value="1"/>
</dbReference>
<dbReference type="InterPro" id="IPR000210">
    <property type="entry name" value="BTB/POZ_dom"/>
</dbReference>
<dbReference type="GO" id="GO:0043161">
    <property type="term" value="P:proteasome-mediated ubiquitin-dependent protein catabolic process"/>
    <property type="evidence" value="ECO:0007669"/>
    <property type="project" value="TreeGrafter"/>
</dbReference>
<dbReference type="OrthoDB" id="1244179at2759"/>
<reference evidence="2 3" key="1">
    <citation type="journal article" date="2018" name="Sci. Rep.">
        <title>Genomic signatures of local adaptation to the degree of environmental predictability in rotifers.</title>
        <authorList>
            <person name="Franch-Gras L."/>
            <person name="Hahn C."/>
            <person name="Garcia-Roger E.M."/>
            <person name="Carmona M.J."/>
            <person name="Serra M."/>
            <person name="Gomez A."/>
        </authorList>
    </citation>
    <scope>NUCLEOTIDE SEQUENCE [LARGE SCALE GENOMIC DNA]</scope>
    <source>
        <strain evidence="2">HYR1</strain>
    </source>
</reference>
<dbReference type="STRING" id="10195.A0A3M7QRL2"/>